<dbReference type="Pfam" id="PF02954">
    <property type="entry name" value="HTH_8"/>
    <property type="match status" value="1"/>
</dbReference>
<dbReference type="PANTHER" id="PTHR32071:SF57">
    <property type="entry name" value="C4-DICARBOXYLATE TRANSPORT TRANSCRIPTIONAL REGULATORY PROTEIN DCTD"/>
    <property type="match status" value="1"/>
</dbReference>
<evidence type="ECO:0000313" key="7">
    <source>
        <dbReference type="EMBL" id="MCQ1531298.1"/>
    </source>
</evidence>
<dbReference type="SMART" id="SM00382">
    <property type="entry name" value="AAA"/>
    <property type="match status" value="1"/>
</dbReference>
<dbReference type="InterPro" id="IPR003593">
    <property type="entry name" value="AAA+_ATPase"/>
</dbReference>
<dbReference type="Gene3D" id="3.40.50.300">
    <property type="entry name" value="P-loop containing nucleotide triphosphate hydrolases"/>
    <property type="match status" value="1"/>
</dbReference>
<dbReference type="PROSITE" id="PS00688">
    <property type="entry name" value="SIGMA54_INTERACT_3"/>
    <property type="match status" value="1"/>
</dbReference>
<keyword evidence="4" id="KW-0238">DNA-binding</keyword>
<evidence type="ECO:0000256" key="4">
    <source>
        <dbReference type="ARBA" id="ARBA00023125"/>
    </source>
</evidence>
<dbReference type="CDD" id="cd00009">
    <property type="entry name" value="AAA"/>
    <property type="match status" value="1"/>
</dbReference>
<feature type="domain" description="Sigma-54 factor interaction" evidence="6">
    <location>
        <begin position="271"/>
        <end position="501"/>
    </location>
</feature>
<dbReference type="InterPro" id="IPR009057">
    <property type="entry name" value="Homeodomain-like_sf"/>
</dbReference>
<dbReference type="EMBL" id="JAJEKE010000020">
    <property type="protein sequence ID" value="MCQ1531298.1"/>
    <property type="molecule type" value="Genomic_DNA"/>
</dbReference>
<dbReference type="SUPFAM" id="SSF46689">
    <property type="entry name" value="Homeodomain-like"/>
    <property type="match status" value="1"/>
</dbReference>
<keyword evidence="3" id="KW-0805">Transcription regulation</keyword>
<evidence type="ECO:0000256" key="5">
    <source>
        <dbReference type="ARBA" id="ARBA00023163"/>
    </source>
</evidence>
<gene>
    <name evidence="7" type="ORF">LJD61_17365</name>
</gene>
<dbReference type="PANTHER" id="PTHR32071">
    <property type="entry name" value="TRANSCRIPTIONAL REGULATORY PROTEIN"/>
    <property type="match status" value="1"/>
</dbReference>
<evidence type="ECO:0000313" key="8">
    <source>
        <dbReference type="Proteomes" id="UP001651880"/>
    </source>
</evidence>
<dbReference type="Pfam" id="PF00158">
    <property type="entry name" value="Sigma54_activat"/>
    <property type="match status" value="1"/>
</dbReference>
<comment type="caution">
    <text evidence="7">The sequence shown here is derived from an EMBL/GenBank/DDBJ whole genome shotgun (WGS) entry which is preliminary data.</text>
</comment>
<dbReference type="Gene3D" id="1.10.8.60">
    <property type="match status" value="1"/>
</dbReference>
<evidence type="ECO:0000256" key="3">
    <source>
        <dbReference type="ARBA" id="ARBA00023015"/>
    </source>
</evidence>
<dbReference type="PROSITE" id="PS00675">
    <property type="entry name" value="SIGMA54_INTERACT_1"/>
    <property type="match status" value="1"/>
</dbReference>
<name>A0ABT1NJ99_9FIRM</name>
<evidence type="ECO:0000256" key="2">
    <source>
        <dbReference type="ARBA" id="ARBA00022840"/>
    </source>
</evidence>
<dbReference type="InterPro" id="IPR025662">
    <property type="entry name" value="Sigma_54_int_dom_ATP-bd_1"/>
</dbReference>
<protein>
    <submittedName>
        <fullName evidence="7">Sigma 54-interacting transcriptional regulator</fullName>
    </submittedName>
</protein>
<dbReference type="Gene3D" id="3.30.450.20">
    <property type="entry name" value="PAS domain"/>
    <property type="match status" value="1"/>
</dbReference>
<keyword evidence="5" id="KW-0804">Transcription</keyword>
<dbReference type="InterPro" id="IPR058031">
    <property type="entry name" value="AAA_lid_NorR"/>
</dbReference>
<accession>A0ABT1NJ99</accession>
<dbReference type="PROSITE" id="PS50045">
    <property type="entry name" value="SIGMA54_INTERACT_4"/>
    <property type="match status" value="1"/>
</dbReference>
<dbReference type="InterPro" id="IPR025944">
    <property type="entry name" value="Sigma_54_int_dom_CS"/>
</dbReference>
<evidence type="ECO:0000256" key="1">
    <source>
        <dbReference type="ARBA" id="ARBA00022741"/>
    </source>
</evidence>
<keyword evidence="1" id="KW-0547">Nucleotide-binding</keyword>
<sequence>MSYLENHKDMLKTIIQIINDALNLDCAVFDTESNLIASTTQYLKRKGNSVHAPSIEEVILNGNILVNKPGYMKSCIGCRFREHCPATIEFLNCIKIEELPIGVIALTSFTKSGHDKITHNIDLYTKILNEITVLISNMIYNKDKTRRTLAMEEMLQCALNISDDSMIIIDSAGSVSYGNDSALKLFSFCSLYTQTVRQILPEHMNSRIMKGEEIQNEIARITNQYMFVSSMPIIHNDAFIGAAIRISQDRETKYSKKPDHKANKDRCLEDIKGDSFAIKDLKKKVRKIASSSSTVLITGETGTGKGLLAKAIHFESSRANQPFVMINCTSIPESLFESEVFGYEEGAFTGAKKGGKPGRFELAQKGTIFLDEIGEMPMPMQAKLLKVLQEYTIERVGGISSIPVDVRVIAATNKDLEALIKEKKFREDLYYRLNVIPIDLPPLKERKEDVGPLSKEFLKKYNHRLNRKIPGFSQEVMDFFMDYSWPGNIRELENIVEYAVNMAEGMITIEDIPHKYSQLNKEAKESIKSKVESVELEMIKQALDKHGWDVKGKALAAEELGMGLRTLYRKLKNIEKWKTENTD</sequence>
<dbReference type="RefSeq" id="WP_255228825.1">
    <property type="nucleotide sequence ID" value="NZ_JAJEKE010000020.1"/>
</dbReference>
<proteinExistence type="predicted"/>
<keyword evidence="8" id="KW-1185">Reference proteome</keyword>
<organism evidence="7 8">
    <name type="scientific">Lutispora saccharofermentans</name>
    <dbReference type="NCBI Taxonomy" id="3024236"/>
    <lineage>
        <taxon>Bacteria</taxon>
        <taxon>Bacillati</taxon>
        <taxon>Bacillota</taxon>
        <taxon>Clostridia</taxon>
        <taxon>Lutisporales</taxon>
        <taxon>Lutisporaceae</taxon>
        <taxon>Lutispora</taxon>
    </lineage>
</organism>
<dbReference type="PROSITE" id="PS00676">
    <property type="entry name" value="SIGMA54_INTERACT_2"/>
    <property type="match status" value="1"/>
</dbReference>
<dbReference type="Gene3D" id="1.10.10.60">
    <property type="entry name" value="Homeodomain-like"/>
    <property type="match status" value="1"/>
</dbReference>
<dbReference type="InterPro" id="IPR002197">
    <property type="entry name" value="HTH_Fis"/>
</dbReference>
<dbReference type="Pfam" id="PF25601">
    <property type="entry name" value="AAA_lid_14"/>
    <property type="match status" value="1"/>
</dbReference>
<dbReference type="InterPro" id="IPR025943">
    <property type="entry name" value="Sigma_54_int_dom_ATP-bd_2"/>
</dbReference>
<evidence type="ECO:0000259" key="6">
    <source>
        <dbReference type="PROSITE" id="PS50045"/>
    </source>
</evidence>
<dbReference type="SUPFAM" id="SSF52540">
    <property type="entry name" value="P-loop containing nucleoside triphosphate hydrolases"/>
    <property type="match status" value="1"/>
</dbReference>
<dbReference type="InterPro" id="IPR027417">
    <property type="entry name" value="P-loop_NTPase"/>
</dbReference>
<dbReference type="InterPro" id="IPR002078">
    <property type="entry name" value="Sigma_54_int"/>
</dbReference>
<keyword evidence="2" id="KW-0067">ATP-binding</keyword>
<dbReference type="Proteomes" id="UP001651880">
    <property type="component" value="Unassembled WGS sequence"/>
</dbReference>
<reference evidence="7 8" key="1">
    <citation type="submission" date="2021-10" db="EMBL/GenBank/DDBJ databases">
        <title>Lutispora strain m25 sp. nov., a thermophilic, non-spore-forming bacterium isolated from a lab-scale methanogenic bioreactor digesting anaerobic sludge.</title>
        <authorList>
            <person name="El Houari A."/>
            <person name="Mcdonald J."/>
        </authorList>
    </citation>
    <scope>NUCLEOTIDE SEQUENCE [LARGE SCALE GENOMIC DNA]</scope>
    <source>
        <strain evidence="8">m25</strain>
    </source>
</reference>